<evidence type="ECO:0000313" key="2">
    <source>
        <dbReference type="EMBL" id="SBS27585.1"/>
    </source>
</evidence>
<dbReference type="PANTHER" id="PTHR43265">
    <property type="entry name" value="ESTERASE ESTD"/>
    <property type="match status" value="1"/>
</dbReference>
<keyword evidence="1" id="KW-0472">Membrane</keyword>
<keyword evidence="2" id="KW-0378">Hydrolase</keyword>
<sequence length="347" mass="38362">MVKRKTKSFIALIVLIAIIGVAILQFSGLKDFDLSDANVTKISFASSNNTLQGSLVLPKNVTAPPIALIVHGDGAQTRFENSNYLPLVNSLLKDGIGVFSWDKPGVGQSTGAWLQQSMSDRSDEVRAAYNKIHSLPALKNSPIGFLGFSQAGWVLPITDNEIKPAFTVIVGGAVSWRHQGAYYTKRQLEDQGLSPEQVSQKVAANLKNNDETFGNPNTATPGMRPKMNPDRFDFVVRNYNSDASPYLGSMQGPVLALWGADDKNVDPLYNQAIYKQKLHPDQEQVTAIIKHATHGLLKAQWFNYQLPSEWPLWRKGLFILMGRDAYAPRALDTIGMWINKVTHQQAN</sequence>
<dbReference type="RefSeq" id="WP_083200821.1">
    <property type="nucleotide sequence ID" value="NZ_FLOB01000002.1"/>
</dbReference>
<dbReference type="GO" id="GO:0052689">
    <property type="term" value="F:carboxylic ester hydrolase activity"/>
    <property type="evidence" value="ECO:0007669"/>
    <property type="project" value="TreeGrafter"/>
</dbReference>
<keyword evidence="3" id="KW-1185">Reference proteome</keyword>
<proteinExistence type="predicted"/>
<protein>
    <submittedName>
        <fullName evidence="2">Alpha/beta hydrolase family protein</fullName>
    </submittedName>
</protein>
<keyword evidence="1" id="KW-1133">Transmembrane helix</keyword>
<dbReference type="EMBL" id="FLOB01000002">
    <property type="protein sequence ID" value="SBS27585.1"/>
    <property type="molecule type" value="Genomic_DNA"/>
</dbReference>
<dbReference type="OrthoDB" id="9765647at2"/>
<organism evidence="2 3">
    <name type="scientific">Marinomonas spartinae</name>
    <dbReference type="NCBI Taxonomy" id="1792290"/>
    <lineage>
        <taxon>Bacteria</taxon>
        <taxon>Pseudomonadati</taxon>
        <taxon>Pseudomonadota</taxon>
        <taxon>Gammaproteobacteria</taxon>
        <taxon>Oceanospirillales</taxon>
        <taxon>Oceanospirillaceae</taxon>
        <taxon>Marinomonas</taxon>
    </lineage>
</organism>
<dbReference type="Gene3D" id="3.40.50.1820">
    <property type="entry name" value="alpha/beta hydrolase"/>
    <property type="match status" value="1"/>
</dbReference>
<dbReference type="Proteomes" id="UP000092544">
    <property type="component" value="Unassembled WGS sequence"/>
</dbReference>
<reference evidence="2 3" key="1">
    <citation type="submission" date="2016-06" db="EMBL/GenBank/DDBJ databases">
        <authorList>
            <person name="Kjaerup R.B."/>
            <person name="Dalgaard T.S."/>
            <person name="Juul-Madsen H.R."/>
        </authorList>
    </citation>
    <scope>NUCLEOTIDE SEQUENCE [LARGE SCALE GENOMIC DNA]</scope>
    <source>
        <strain evidence="2 3">CECT 8886</strain>
    </source>
</reference>
<feature type="transmembrane region" description="Helical" evidence="1">
    <location>
        <begin position="9"/>
        <end position="29"/>
    </location>
</feature>
<dbReference type="SUPFAM" id="SSF53474">
    <property type="entry name" value="alpha/beta-Hydrolases"/>
    <property type="match status" value="1"/>
</dbReference>
<dbReference type="InterPro" id="IPR029058">
    <property type="entry name" value="AB_hydrolase_fold"/>
</dbReference>
<name>A0A1A8T5G1_9GAMM</name>
<dbReference type="PANTHER" id="PTHR43265:SF1">
    <property type="entry name" value="ESTERASE ESTD"/>
    <property type="match status" value="1"/>
</dbReference>
<dbReference type="STRING" id="1792290.MSP8886_00893"/>
<keyword evidence="1" id="KW-0812">Transmembrane</keyword>
<accession>A0A1A8T5G1</accession>
<gene>
    <name evidence="2" type="ORF">MSP8886_00893</name>
</gene>
<dbReference type="InterPro" id="IPR053145">
    <property type="entry name" value="AB_hydrolase_Est10"/>
</dbReference>
<evidence type="ECO:0000256" key="1">
    <source>
        <dbReference type="SAM" id="Phobius"/>
    </source>
</evidence>
<evidence type="ECO:0000313" key="3">
    <source>
        <dbReference type="Proteomes" id="UP000092544"/>
    </source>
</evidence>
<dbReference type="AlphaFoldDB" id="A0A1A8T5G1"/>